<reference evidence="3" key="1">
    <citation type="journal article" date="2019" name="Int. J. Syst. Evol. Microbiol.">
        <title>The Global Catalogue of Microorganisms (GCM) 10K type strain sequencing project: providing services to taxonomists for standard genome sequencing and annotation.</title>
        <authorList>
            <consortium name="The Broad Institute Genomics Platform"/>
            <consortium name="The Broad Institute Genome Sequencing Center for Infectious Disease"/>
            <person name="Wu L."/>
            <person name="Ma J."/>
        </authorList>
    </citation>
    <scope>NUCLEOTIDE SEQUENCE [LARGE SCALE GENOMIC DNA]</scope>
    <source>
        <strain evidence="3">JCM 16578</strain>
    </source>
</reference>
<accession>A0ABP7LR92</accession>
<dbReference type="EMBL" id="BAAAZA010000067">
    <property type="protein sequence ID" value="GAA3907080.1"/>
    <property type="molecule type" value="Genomic_DNA"/>
</dbReference>
<comment type="caution">
    <text evidence="2">The sequence shown here is derived from an EMBL/GenBank/DDBJ whole genome shotgun (WGS) entry which is preliminary data.</text>
</comment>
<feature type="compositionally biased region" description="Polar residues" evidence="1">
    <location>
        <begin position="94"/>
        <end position="105"/>
    </location>
</feature>
<gene>
    <name evidence="2" type="ORF">GCM10022207_90670</name>
</gene>
<evidence type="ECO:0000313" key="3">
    <source>
        <dbReference type="Proteomes" id="UP001501563"/>
    </source>
</evidence>
<organism evidence="2 3">
    <name type="scientific">Streptomyces lannensis</name>
    <dbReference type="NCBI Taxonomy" id="766498"/>
    <lineage>
        <taxon>Bacteria</taxon>
        <taxon>Bacillati</taxon>
        <taxon>Actinomycetota</taxon>
        <taxon>Actinomycetes</taxon>
        <taxon>Kitasatosporales</taxon>
        <taxon>Streptomycetaceae</taxon>
        <taxon>Streptomyces</taxon>
    </lineage>
</organism>
<dbReference type="RefSeq" id="WP_425579157.1">
    <property type="nucleotide sequence ID" value="NZ_BAAAZA010000067.1"/>
</dbReference>
<evidence type="ECO:0000256" key="1">
    <source>
        <dbReference type="SAM" id="MobiDB-lite"/>
    </source>
</evidence>
<name>A0ABP7LR92_9ACTN</name>
<sequence length="105" mass="11261">MNGFGLREGDAWRDVDRLIRNAYKVLLTRGSAPLCTPPTPNNENKLRELVGGRMEQGPAGAGRTAAVLHRSAAFDQTGQPAVSPVATAEGCSEHSVQQSEPFSWV</sequence>
<keyword evidence="3" id="KW-1185">Reference proteome</keyword>
<evidence type="ECO:0000313" key="2">
    <source>
        <dbReference type="EMBL" id="GAA3907080.1"/>
    </source>
</evidence>
<protein>
    <submittedName>
        <fullName evidence="2">Uncharacterized protein</fullName>
    </submittedName>
</protein>
<dbReference type="Proteomes" id="UP001501563">
    <property type="component" value="Unassembled WGS sequence"/>
</dbReference>
<proteinExistence type="predicted"/>
<feature type="region of interest" description="Disordered" evidence="1">
    <location>
        <begin position="86"/>
        <end position="105"/>
    </location>
</feature>